<keyword evidence="4 10" id="KW-0441">Lipid A biosynthesis</keyword>
<evidence type="ECO:0000313" key="13">
    <source>
        <dbReference type="Proteomes" id="UP000587991"/>
    </source>
</evidence>
<organism evidence="12 13">
    <name type="scientific">Leeia aquatica</name>
    <dbReference type="NCBI Taxonomy" id="2725557"/>
    <lineage>
        <taxon>Bacteria</taxon>
        <taxon>Pseudomonadati</taxon>
        <taxon>Pseudomonadota</taxon>
        <taxon>Betaproteobacteria</taxon>
        <taxon>Neisseriales</taxon>
        <taxon>Leeiaceae</taxon>
        <taxon>Leeia</taxon>
    </lineage>
</organism>
<evidence type="ECO:0000256" key="3">
    <source>
        <dbReference type="ARBA" id="ARBA00022519"/>
    </source>
</evidence>
<evidence type="ECO:0000313" key="12">
    <source>
        <dbReference type="EMBL" id="NLR75066.1"/>
    </source>
</evidence>
<comment type="pathway">
    <text evidence="10">Glycolipid biosynthesis; lipid IV(A) biosynthesis; lipid IV(A) from (3R)-3-hydroxytetradecanoyl-[acyl-carrier-protein] and UDP-N-acetyl-alpha-D-glucosamine: step 4/6.</text>
</comment>
<feature type="binding site" evidence="10">
    <location>
        <position position="159"/>
    </location>
    <ligand>
        <name>substrate</name>
    </ligand>
</feature>
<comment type="similarity">
    <text evidence="10">Belongs to the LpxH family.</text>
</comment>
<dbReference type="NCBIfam" id="TIGR01854">
    <property type="entry name" value="lipid_A_lpxH"/>
    <property type="match status" value="1"/>
</dbReference>
<gene>
    <name evidence="10" type="primary">lpxH</name>
    <name evidence="12" type="ORF">HF682_07830</name>
</gene>
<feature type="binding site" evidence="10">
    <location>
        <position position="11"/>
    </location>
    <ligand>
        <name>Mn(2+)</name>
        <dbReference type="ChEBI" id="CHEBI:29035"/>
        <label>1</label>
    </ligand>
</feature>
<dbReference type="InterPro" id="IPR029052">
    <property type="entry name" value="Metallo-depent_PP-like"/>
</dbReference>
<proteinExistence type="inferred from homology"/>
<feature type="binding site" evidence="10">
    <location>
        <position position="9"/>
    </location>
    <ligand>
        <name>Mn(2+)</name>
        <dbReference type="ChEBI" id="CHEBI:29035"/>
        <label>1</label>
    </ligand>
</feature>
<evidence type="ECO:0000256" key="8">
    <source>
        <dbReference type="ARBA" id="ARBA00023136"/>
    </source>
</evidence>
<dbReference type="AlphaFoldDB" id="A0A847SC38"/>
<evidence type="ECO:0000256" key="6">
    <source>
        <dbReference type="ARBA" id="ARBA00022801"/>
    </source>
</evidence>
<evidence type="ECO:0000259" key="11">
    <source>
        <dbReference type="Pfam" id="PF00149"/>
    </source>
</evidence>
<dbReference type="PANTHER" id="PTHR34990:SF1">
    <property type="entry name" value="UDP-2,3-DIACYLGLUCOSAMINE HYDROLASE"/>
    <property type="match status" value="1"/>
</dbReference>
<feature type="binding site" evidence="10">
    <location>
        <position position="163"/>
    </location>
    <ligand>
        <name>substrate</name>
    </ligand>
</feature>
<dbReference type="GO" id="GO:0008758">
    <property type="term" value="F:UDP-2,3-diacylglucosamine hydrolase activity"/>
    <property type="evidence" value="ECO:0007669"/>
    <property type="project" value="UniProtKB-UniRule"/>
</dbReference>
<dbReference type="Gene3D" id="3.60.21.10">
    <property type="match status" value="1"/>
</dbReference>
<evidence type="ECO:0000256" key="1">
    <source>
        <dbReference type="ARBA" id="ARBA00022475"/>
    </source>
</evidence>
<keyword evidence="13" id="KW-1185">Reference proteome</keyword>
<keyword evidence="6 10" id="KW-0378">Hydrolase</keyword>
<dbReference type="InterPro" id="IPR004843">
    <property type="entry name" value="Calcineurin-like_PHP"/>
</dbReference>
<dbReference type="UniPathway" id="UPA00359">
    <property type="reaction ID" value="UER00480"/>
</dbReference>
<dbReference type="Pfam" id="PF00149">
    <property type="entry name" value="Metallophos"/>
    <property type="match status" value="1"/>
</dbReference>
<comment type="subcellular location">
    <subcellularLocation>
        <location evidence="10">Cell inner membrane</location>
        <topology evidence="10">Peripheral membrane protein</topology>
        <orientation evidence="10">Cytoplasmic side</orientation>
    </subcellularLocation>
</comment>
<keyword evidence="8 10" id="KW-0472">Membrane</keyword>
<comment type="catalytic activity">
    <reaction evidence="10">
        <text>UDP-2-N,3-O-bis[(3R)-3-hydroxytetradecanoyl]-alpha-D-glucosamine + H2O = 2-N,3-O-bis[(3R)-3-hydroxytetradecanoyl]-alpha-D-glucosaminyl 1-phosphate + UMP + 2 H(+)</text>
        <dbReference type="Rhea" id="RHEA:25213"/>
        <dbReference type="ChEBI" id="CHEBI:15377"/>
        <dbReference type="ChEBI" id="CHEBI:15378"/>
        <dbReference type="ChEBI" id="CHEBI:57865"/>
        <dbReference type="ChEBI" id="CHEBI:57957"/>
        <dbReference type="ChEBI" id="CHEBI:78847"/>
        <dbReference type="EC" id="3.6.1.54"/>
    </reaction>
</comment>
<comment type="cofactor">
    <cofactor evidence="10">
        <name>Mn(2+)</name>
        <dbReference type="ChEBI" id="CHEBI:29035"/>
    </cofactor>
    <text evidence="10">Binds 2 Mn(2+) ions per subunit in a binuclear metal center.</text>
</comment>
<keyword evidence="2 10" id="KW-0444">Lipid biosynthesis</keyword>
<evidence type="ECO:0000256" key="5">
    <source>
        <dbReference type="ARBA" id="ARBA00022723"/>
    </source>
</evidence>
<feature type="binding site" evidence="10">
    <location>
        <position position="41"/>
    </location>
    <ligand>
        <name>Mn(2+)</name>
        <dbReference type="ChEBI" id="CHEBI:29035"/>
        <label>1</label>
    </ligand>
</feature>
<feature type="binding site" evidence="10">
    <location>
        <position position="113"/>
    </location>
    <ligand>
        <name>Mn(2+)</name>
        <dbReference type="ChEBI" id="CHEBI:29035"/>
        <label>2</label>
    </ligand>
</feature>
<dbReference type="RefSeq" id="WP_168876622.1">
    <property type="nucleotide sequence ID" value="NZ_JABAIM010000001.1"/>
</dbReference>
<feature type="binding site" evidence="10">
    <location>
        <position position="194"/>
    </location>
    <ligand>
        <name>Mn(2+)</name>
        <dbReference type="ChEBI" id="CHEBI:29035"/>
        <label>2</label>
    </ligand>
</feature>
<evidence type="ECO:0000256" key="7">
    <source>
        <dbReference type="ARBA" id="ARBA00023098"/>
    </source>
</evidence>
<dbReference type="NCBIfam" id="NF003743">
    <property type="entry name" value="PRK05340.1"/>
    <property type="match status" value="1"/>
</dbReference>
<reference evidence="12 13" key="1">
    <citation type="submission" date="2020-04" db="EMBL/GenBank/DDBJ databases">
        <title>Draft genome of Leeia sp. IMCC25680.</title>
        <authorList>
            <person name="Song J."/>
            <person name="Cho J.-C."/>
        </authorList>
    </citation>
    <scope>NUCLEOTIDE SEQUENCE [LARGE SCALE GENOMIC DNA]</scope>
    <source>
        <strain evidence="12 13">IMCC25680</strain>
    </source>
</reference>
<feature type="binding site" evidence="10">
    <location>
        <position position="166"/>
    </location>
    <ligand>
        <name>substrate</name>
    </ligand>
</feature>
<feature type="binding site" evidence="10">
    <location>
        <position position="194"/>
    </location>
    <ligand>
        <name>substrate</name>
    </ligand>
</feature>
<comment type="caution">
    <text evidence="12">The sequence shown here is derived from an EMBL/GenBank/DDBJ whole genome shotgun (WGS) entry which is preliminary data.</text>
</comment>
<dbReference type="GO" id="GO:0009245">
    <property type="term" value="P:lipid A biosynthetic process"/>
    <property type="evidence" value="ECO:0007669"/>
    <property type="project" value="UniProtKB-UniRule"/>
</dbReference>
<dbReference type="InterPro" id="IPR043461">
    <property type="entry name" value="LpxH-like"/>
</dbReference>
<dbReference type="PANTHER" id="PTHR34990">
    <property type="entry name" value="UDP-2,3-DIACYLGLUCOSAMINE HYDROLASE-RELATED"/>
    <property type="match status" value="1"/>
</dbReference>
<dbReference type="SUPFAM" id="SSF56300">
    <property type="entry name" value="Metallo-dependent phosphatases"/>
    <property type="match status" value="1"/>
</dbReference>
<feature type="binding site" evidence="10">
    <location>
        <position position="121"/>
    </location>
    <ligand>
        <name>substrate</name>
    </ligand>
</feature>
<protein>
    <recommendedName>
        <fullName evidence="10">UDP-2,3-diacylglucosamine hydrolase</fullName>
        <ecNumber evidence="10">3.6.1.54</ecNumber>
    </recommendedName>
    <alternativeName>
        <fullName evidence="10">UDP-2,3-diacylglucosamine diphosphatase</fullName>
    </alternativeName>
</protein>
<evidence type="ECO:0000256" key="4">
    <source>
        <dbReference type="ARBA" id="ARBA00022556"/>
    </source>
</evidence>
<dbReference type="EMBL" id="JABAIM010000001">
    <property type="protein sequence ID" value="NLR75066.1"/>
    <property type="molecule type" value="Genomic_DNA"/>
</dbReference>
<keyword evidence="9 10" id="KW-0464">Manganese</keyword>
<dbReference type="GO" id="GO:0030145">
    <property type="term" value="F:manganese ion binding"/>
    <property type="evidence" value="ECO:0007669"/>
    <property type="project" value="UniProtKB-UniRule"/>
</dbReference>
<feature type="binding site" evidence="10">
    <location>
        <begin position="80"/>
        <end position="81"/>
    </location>
    <ligand>
        <name>substrate</name>
    </ligand>
</feature>
<dbReference type="GO" id="GO:0019897">
    <property type="term" value="C:extrinsic component of plasma membrane"/>
    <property type="evidence" value="ECO:0007669"/>
    <property type="project" value="UniProtKB-UniRule"/>
</dbReference>
<dbReference type="EC" id="3.6.1.54" evidence="10"/>
<dbReference type="CDD" id="cd07398">
    <property type="entry name" value="MPP_YbbF-LpxH"/>
    <property type="match status" value="1"/>
</dbReference>
<feature type="binding site" evidence="10">
    <location>
        <position position="41"/>
    </location>
    <ligand>
        <name>Mn(2+)</name>
        <dbReference type="ChEBI" id="CHEBI:29035"/>
        <label>2</label>
    </ligand>
</feature>
<feature type="domain" description="Calcineurin-like phosphoesterase" evidence="11">
    <location>
        <begin position="3"/>
        <end position="197"/>
    </location>
</feature>
<evidence type="ECO:0000256" key="9">
    <source>
        <dbReference type="ARBA" id="ARBA00023211"/>
    </source>
</evidence>
<dbReference type="InterPro" id="IPR010138">
    <property type="entry name" value="UDP-diacylglucosamine_Hdrlase"/>
</dbReference>
<dbReference type="HAMAP" id="MF_00575">
    <property type="entry name" value="LpxH"/>
    <property type="match status" value="1"/>
</dbReference>
<keyword evidence="1 10" id="KW-1003">Cell membrane</keyword>
<sequence length="244" mass="28234">MSKLYFIADLHLSTDTVQEYHRFADWLPSLQSGDRLYILGDFLEVWVGDDDLDDPFARQLTALLHHTAARGVSLFLQHGNRDFLLGERFAQAAGLTLLPDPCYLPGEQLLLSHGDQLCLDDHDYQRFRAEVRQPQWQQAFLARPLSERKAFARQLREQSEAQKRSKPLPIMDVADSAVQDWLARWPDAILIHGHTHRAAQHRYTTPSGARQRWVLPDWHAERWGFLQWQAGQLQAHYTPPLDTP</sequence>
<name>A0A847SC38_9NEIS</name>
<keyword evidence="3 10" id="KW-0997">Cell inner membrane</keyword>
<keyword evidence="7 10" id="KW-0443">Lipid metabolism</keyword>
<feature type="binding site" evidence="10">
    <location>
        <position position="196"/>
    </location>
    <ligand>
        <name>Mn(2+)</name>
        <dbReference type="ChEBI" id="CHEBI:29035"/>
        <label>1</label>
    </ligand>
</feature>
<dbReference type="Proteomes" id="UP000587991">
    <property type="component" value="Unassembled WGS sequence"/>
</dbReference>
<keyword evidence="5 10" id="KW-0479">Metal-binding</keyword>
<feature type="binding site" evidence="10">
    <location>
        <position position="80"/>
    </location>
    <ligand>
        <name>Mn(2+)</name>
        <dbReference type="ChEBI" id="CHEBI:29035"/>
        <label>2</label>
    </ligand>
</feature>
<dbReference type="GO" id="GO:0005737">
    <property type="term" value="C:cytoplasm"/>
    <property type="evidence" value="ECO:0007669"/>
    <property type="project" value="InterPro"/>
</dbReference>
<accession>A0A847SC38</accession>
<comment type="function">
    <text evidence="10">Hydrolyzes the pyrophosphate bond of UDP-2,3-diacylglucosamine to yield 2,3-diacylglucosamine 1-phosphate (lipid X) and UMP by catalyzing the attack of water at the alpha-P atom. Involved in the biosynthesis of lipid A, a phosphorylated glycolipid that anchors the lipopolysaccharide to the outer membrane of the cell.</text>
</comment>
<evidence type="ECO:0000256" key="2">
    <source>
        <dbReference type="ARBA" id="ARBA00022516"/>
    </source>
</evidence>
<evidence type="ECO:0000256" key="10">
    <source>
        <dbReference type="HAMAP-Rule" id="MF_00575"/>
    </source>
</evidence>